<feature type="transmembrane region" description="Helical" evidence="1">
    <location>
        <begin position="54"/>
        <end position="74"/>
    </location>
</feature>
<keyword evidence="3" id="KW-1185">Reference proteome</keyword>
<feature type="transmembrane region" description="Helical" evidence="1">
    <location>
        <begin position="12"/>
        <end position="34"/>
    </location>
</feature>
<comment type="caution">
    <text evidence="2">The sequence shown here is derived from an EMBL/GenBank/DDBJ whole genome shotgun (WGS) entry which is preliminary data.</text>
</comment>
<evidence type="ECO:0000256" key="1">
    <source>
        <dbReference type="SAM" id="Phobius"/>
    </source>
</evidence>
<reference evidence="2" key="1">
    <citation type="submission" date="2021-06" db="EMBL/GenBank/DDBJ databases">
        <authorList>
            <person name="Huq M.A."/>
        </authorList>
    </citation>
    <scope>NUCLEOTIDE SEQUENCE</scope>
    <source>
        <strain evidence="2">MAH-26</strain>
    </source>
</reference>
<evidence type="ECO:0000313" key="3">
    <source>
        <dbReference type="Proteomes" id="UP000812270"/>
    </source>
</evidence>
<evidence type="ECO:0000313" key="2">
    <source>
        <dbReference type="EMBL" id="MBV4358267.1"/>
    </source>
</evidence>
<feature type="transmembrane region" description="Helical" evidence="1">
    <location>
        <begin position="86"/>
        <end position="103"/>
    </location>
</feature>
<dbReference type="AlphaFoldDB" id="A0A9E2SBG7"/>
<organism evidence="2 3">
    <name type="scientific">Pinibacter aurantiacus</name>
    <dbReference type="NCBI Taxonomy" id="2851599"/>
    <lineage>
        <taxon>Bacteria</taxon>
        <taxon>Pseudomonadati</taxon>
        <taxon>Bacteroidota</taxon>
        <taxon>Chitinophagia</taxon>
        <taxon>Chitinophagales</taxon>
        <taxon>Chitinophagaceae</taxon>
        <taxon>Pinibacter</taxon>
    </lineage>
</organism>
<dbReference type="RefSeq" id="WP_217791943.1">
    <property type="nucleotide sequence ID" value="NZ_JAHSPG010000011.1"/>
</dbReference>
<keyword evidence="1" id="KW-0472">Membrane</keyword>
<proteinExistence type="predicted"/>
<keyword evidence="1" id="KW-1133">Transmembrane helix</keyword>
<dbReference type="Proteomes" id="UP000812270">
    <property type="component" value="Unassembled WGS sequence"/>
</dbReference>
<gene>
    <name evidence="2" type="ORF">KTO63_13965</name>
</gene>
<sequence length="104" mass="11681">METKIVMFRKDNIKLGLILGAIAPLAAMYIYYAIMLSKQINLSEYFYYLKTNKSLLTGVSSISLIANAIFFTVYVNTQKDKTAKGIFISTLIYGIAVLLIKLVK</sequence>
<protein>
    <submittedName>
        <fullName evidence="2">Uncharacterized protein</fullName>
    </submittedName>
</protein>
<keyword evidence="1" id="KW-0812">Transmembrane</keyword>
<name>A0A9E2SBG7_9BACT</name>
<dbReference type="EMBL" id="JAHSPG010000011">
    <property type="protein sequence ID" value="MBV4358267.1"/>
    <property type="molecule type" value="Genomic_DNA"/>
</dbReference>
<accession>A0A9E2SBG7</accession>